<dbReference type="PATRIC" id="fig|470.1345.peg.3952"/>
<protein>
    <submittedName>
        <fullName evidence="1">Uncharacterized protein</fullName>
    </submittedName>
</protein>
<reference evidence="2" key="2">
    <citation type="submission" date="2015-03" db="EMBL/GenBank/DDBJ databases">
        <authorList>
            <person name="Gallagher L.A."/>
            <person name="Hayden H.S."/>
            <person name="Weiss E.J."/>
            <person name="Hager K.R."/>
            <person name="Ramage E."/>
            <person name="Radey M.R."/>
            <person name="Bydalek R."/>
            <person name="Manoil C."/>
            <person name="Miller S.I."/>
            <person name="Brittnacher M.J."/>
        </authorList>
    </citation>
    <scope>NUCLEOTIDE SEQUENCE [LARGE SCALE GENOMIC DNA]</scope>
    <source>
        <strain evidence="2">AB5075-UW</strain>
        <plasmid evidence="2">p3AB5075</plasmid>
    </source>
</reference>
<dbReference type="Proteomes" id="UP000032746">
    <property type="component" value="Plasmid p3AB5075"/>
</dbReference>
<name>A0A0D5YP36_ACIBA</name>
<reference evidence="1 2" key="1">
    <citation type="journal article" date="2015" name="J. Bacteriol.">
        <title>Resources for Genetic and Genomic Analysis of Emerging Pathogen Acinetobacter baumannii.</title>
        <authorList>
            <person name="Gallagher L.A."/>
            <person name="Ramage E."/>
            <person name="Weiss E.J."/>
            <person name="Radey M."/>
            <person name="Hayden H.S."/>
            <person name="Held K.G."/>
            <person name="Huse H.K."/>
            <person name="Zurawski D.V."/>
            <person name="Brittnacher M.J."/>
            <person name="Manoil C."/>
        </authorList>
    </citation>
    <scope>NUCLEOTIDE SEQUENCE [LARGE SCALE GENOMIC DNA]</scope>
    <source>
        <strain evidence="1 2">AB5075-UW</strain>
        <plasmid evidence="1 2">p3AB5075</plasmid>
    </source>
</reference>
<proteinExistence type="predicted"/>
<sequence>MYWGFFLCTDCDRVMSTKNTEMVHIKNRDNLVRGVCGDCLKNKVEYLKHRETAKKYLESLRAKLKGS</sequence>
<gene>
    <name evidence="1" type="ORF">ABUW_6002</name>
</gene>
<geneLocation type="plasmid" evidence="1 2">
    <name>p3AB5075</name>
</geneLocation>
<keyword evidence="1" id="KW-0614">Plasmid</keyword>
<evidence type="ECO:0000313" key="2">
    <source>
        <dbReference type="Proteomes" id="UP000032746"/>
    </source>
</evidence>
<accession>A0A0D5YP36</accession>
<dbReference type="AlphaFoldDB" id="A0A0D5YP36"/>
<organism evidence="1 2">
    <name type="scientific">Acinetobacter baumannii</name>
    <dbReference type="NCBI Taxonomy" id="470"/>
    <lineage>
        <taxon>Bacteria</taxon>
        <taxon>Pseudomonadati</taxon>
        <taxon>Pseudomonadota</taxon>
        <taxon>Gammaproteobacteria</taxon>
        <taxon>Moraxellales</taxon>
        <taxon>Moraxellaceae</taxon>
        <taxon>Acinetobacter</taxon>
        <taxon>Acinetobacter calcoaceticus/baumannii complex</taxon>
    </lineage>
</organism>
<evidence type="ECO:0000313" key="1">
    <source>
        <dbReference type="EMBL" id="AKA33694.1"/>
    </source>
</evidence>
<dbReference type="EMBL" id="CP008709">
    <property type="protein sequence ID" value="AKA33694.1"/>
    <property type="molecule type" value="Genomic_DNA"/>
</dbReference>